<organism evidence="1 2">
    <name type="scientific">Cymbomonas tetramitiformis</name>
    <dbReference type="NCBI Taxonomy" id="36881"/>
    <lineage>
        <taxon>Eukaryota</taxon>
        <taxon>Viridiplantae</taxon>
        <taxon>Chlorophyta</taxon>
        <taxon>Pyramimonadophyceae</taxon>
        <taxon>Pyramimonadales</taxon>
        <taxon>Pyramimonadaceae</taxon>
        <taxon>Cymbomonas</taxon>
    </lineage>
</organism>
<accession>A0AAE0GCC2</accession>
<proteinExistence type="predicted"/>
<protein>
    <recommendedName>
        <fullName evidence="3">Glutathione transferase</fullName>
    </recommendedName>
</protein>
<comment type="caution">
    <text evidence="1">The sequence shown here is derived from an EMBL/GenBank/DDBJ whole genome shotgun (WGS) entry which is preliminary data.</text>
</comment>
<dbReference type="GO" id="GO:0006749">
    <property type="term" value="P:glutathione metabolic process"/>
    <property type="evidence" value="ECO:0007669"/>
    <property type="project" value="TreeGrafter"/>
</dbReference>
<dbReference type="EMBL" id="LGRX02007250">
    <property type="protein sequence ID" value="KAK3275397.1"/>
    <property type="molecule type" value="Genomic_DNA"/>
</dbReference>
<dbReference type="Proteomes" id="UP001190700">
    <property type="component" value="Unassembled WGS sequence"/>
</dbReference>
<dbReference type="GO" id="GO:0004602">
    <property type="term" value="F:glutathione peroxidase activity"/>
    <property type="evidence" value="ECO:0007669"/>
    <property type="project" value="TreeGrafter"/>
</dbReference>
<dbReference type="SUPFAM" id="SSF52833">
    <property type="entry name" value="Thioredoxin-like"/>
    <property type="match status" value="1"/>
</dbReference>
<sequence>MNAQKMPVVRPKVKLDFFFDCLSPFSNMAHAVLARYCGPDGPWRDIVDLELRPCLLAGLISQTGNLPPMARPWSASMAKIHRQDFERNKKSIQYRKLSMPMQHGNVLLTAEVLRDFCEQSGMSREISMAYVEGINSSPVKSMLSSSGGEAVDRGAFGAPTIFCSTDIDEEEAFFSVANASSSSVVLTAFHGLTAVEEI</sequence>
<dbReference type="GO" id="GO:0005739">
    <property type="term" value="C:mitochondrion"/>
    <property type="evidence" value="ECO:0007669"/>
    <property type="project" value="TreeGrafter"/>
</dbReference>
<dbReference type="GO" id="GO:0005777">
    <property type="term" value="C:peroxisome"/>
    <property type="evidence" value="ECO:0007669"/>
    <property type="project" value="TreeGrafter"/>
</dbReference>
<reference evidence="1 2" key="1">
    <citation type="journal article" date="2015" name="Genome Biol. Evol.">
        <title>Comparative Genomics of a Bacterivorous Green Alga Reveals Evolutionary Causalities and Consequences of Phago-Mixotrophic Mode of Nutrition.</title>
        <authorList>
            <person name="Burns J.A."/>
            <person name="Paasch A."/>
            <person name="Narechania A."/>
            <person name="Kim E."/>
        </authorList>
    </citation>
    <scope>NUCLEOTIDE SEQUENCE [LARGE SCALE GENOMIC DNA]</scope>
    <source>
        <strain evidence="1 2">PLY_AMNH</strain>
    </source>
</reference>
<dbReference type="PANTHER" id="PTHR42943">
    <property type="entry name" value="GLUTATHIONE S-TRANSFERASE KAPPA"/>
    <property type="match status" value="1"/>
</dbReference>
<dbReference type="Gene3D" id="3.40.30.10">
    <property type="entry name" value="Glutaredoxin"/>
    <property type="match status" value="2"/>
</dbReference>
<keyword evidence="2" id="KW-1185">Reference proteome</keyword>
<evidence type="ECO:0008006" key="3">
    <source>
        <dbReference type="Google" id="ProtNLM"/>
    </source>
</evidence>
<gene>
    <name evidence="1" type="ORF">CYMTET_16473</name>
</gene>
<name>A0AAE0GCC2_9CHLO</name>
<dbReference type="PANTHER" id="PTHR42943:SF2">
    <property type="entry name" value="GLUTATHIONE S-TRANSFERASE KAPPA 1"/>
    <property type="match status" value="1"/>
</dbReference>
<dbReference type="InterPro" id="IPR051924">
    <property type="entry name" value="GST_Kappa/NadH"/>
</dbReference>
<evidence type="ECO:0000313" key="2">
    <source>
        <dbReference type="Proteomes" id="UP001190700"/>
    </source>
</evidence>
<dbReference type="InterPro" id="IPR036249">
    <property type="entry name" value="Thioredoxin-like_sf"/>
</dbReference>
<dbReference type="AlphaFoldDB" id="A0AAE0GCC2"/>
<evidence type="ECO:0000313" key="1">
    <source>
        <dbReference type="EMBL" id="KAK3275397.1"/>
    </source>
</evidence>
<dbReference type="GO" id="GO:0004364">
    <property type="term" value="F:glutathione transferase activity"/>
    <property type="evidence" value="ECO:0007669"/>
    <property type="project" value="TreeGrafter"/>
</dbReference>